<dbReference type="GO" id="GO:0005762">
    <property type="term" value="C:mitochondrial large ribosomal subunit"/>
    <property type="evidence" value="ECO:0007669"/>
    <property type="project" value="InterPro"/>
</dbReference>
<proteinExistence type="predicted"/>
<dbReference type="InterPro" id="IPR013187">
    <property type="entry name" value="F-box-assoc_dom_typ3"/>
</dbReference>
<reference evidence="3" key="2">
    <citation type="submission" date="2021-12" db="EMBL/GenBank/DDBJ databases">
        <title>Resequencing data analysis of finger millet.</title>
        <authorList>
            <person name="Hatakeyama M."/>
            <person name="Aluri S."/>
            <person name="Balachadran M.T."/>
            <person name="Sivarajan S.R."/>
            <person name="Poveda L."/>
            <person name="Shimizu-Inatsugi R."/>
            <person name="Schlapbach R."/>
            <person name="Sreeman S.M."/>
            <person name="Shimizu K.K."/>
        </authorList>
    </citation>
    <scope>NUCLEOTIDE SEQUENCE</scope>
</reference>
<dbReference type="PANTHER" id="PTHR13359">
    <property type="entry name" value="39S RIBOSOMAL PROTEIN L40, MITOCHONDRIAL"/>
    <property type="match status" value="1"/>
</dbReference>
<evidence type="ECO:0000313" key="4">
    <source>
        <dbReference type="Proteomes" id="UP001054889"/>
    </source>
</evidence>
<dbReference type="Gene3D" id="1.20.1280.50">
    <property type="match status" value="1"/>
</dbReference>
<evidence type="ECO:0000256" key="1">
    <source>
        <dbReference type="SAM" id="MobiDB-lite"/>
    </source>
</evidence>
<dbReference type="NCBIfam" id="TIGR01640">
    <property type="entry name" value="F_box_assoc_1"/>
    <property type="match status" value="1"/>
</dbReference>
<protein>
    <recommendedName>
        <fullName evidence="2">F-box domain-containing protein</fullName>
    </recommendedName>
</protein>
<feature type="region of interest" description="Disordered" evidence="1">
    <location>
        <begin position="39"/>
        <end position="78"/>
    </location>
</feature>
<feature type="domain" description="F-box" evidence="2">
    <location>
        <begin position="275"/>
        <end position="321"/>
    </location>
</feature>
<dbReference type="EMBL" id="BQKI01000003">
    <property type="protein sequence ID" value="GJM90797.1"/>
    <property type="molecule type" value="Genomic_DNA"/>
</dbReference>
<dbReference type="InterPro" id="IPR036047">
    <property type="entry name" value="F-box-like_dom_sf"/>
</dbReference>
<organism evidence="3 4">
    <name type="scientific">Eleusine coracana subsp. coracana</name>
    <dbReference type="NCBI Taxonomy" id="191504"/>
    <lineage>
        <taxon>Eukaryota</taxon>
        <taxon>Viridiplantae</taxon>
        <taxon>Streptophyta</taxon>
        <taxon>Embryophyta</taxon>
        <taxon>Tracheophyta</taxon>
        <taxon>Spermatophyta</taxon>
        <taxon>Magnoliopsida</taxon>
        <taxon>Liliopsida</taxon>
        <taxon>Poales</taxon>
        <taxon>Poaceae</taxon>
        <taxon>PACMAD clade</taxon>
        <taxon>Chloridoideae</taxon>
        <taxon>Cynodonteae</taxon>
        <taxon>Eleusininae</taxon>
        <taxon>Eleusine</taxon>
    </lineage>
</organism>
<dbReference type="InterPro" id="IPR011043">
    <property type="entry name" value="Gal_Oxase/kelch_b-propeller"/>
</dbReference>
<dbReference type="Proteomes" id="UP001054889">
    <property type="component" value="Unassembled WGS sequence"/>
</dbReference>
<dbReference type="PROSITE" id="PS50181">
    <property type="entry name" value="FBOX"/>
    <property type="match status" value="1"/>
</dbReference>
<dbReference type="PANTHER" id="PTHR13359:SF2">
    <property type="entry name" value="LARGE RIBOSOMAL SUBUNIT PROTEIN ML40"/>
    <property type="match status" value="1"/>
</dbReference>
<dbReference type="SMART" id="SM00256">
    <property type="entry name" value="FBOX"/>
    <property type="match status" value="1"/>
</dbReference>
<dbReference type="InterPro" id="IPR017451">
    <property type="entry name" value="F-box-assoc_interact_dom"/>
</dbReference>
<gene>
    <name evidence="3" type="primary">ga07110</name>
    <name evidence="3" type="ORF">PR202_ga07110</name>
</gene>
<sequence>MASNAPNIVFRRLFKTLTVSPALASGLTGQLHQLQQHAHVSGTAKGKAKLKSGQPLKRSSISKKGTPSSGGGGGGRGRREAIERITQISDSCLNAPTPLRHLSPKERLREAKREELGLISKERQRELDMAKAKAKAKSRGTSGDDGGRVLMGPPGLDYISLGLVDEEAIPKYELTVEDGRRLAKEYSRVLMRQHRARQTAESTLLKLKKEAIAALPEKLQAAALVPDMTPFPANRYMATRHQLKDILKRSAVAGSAMAHETPPSLPDLQAQDGGGVMTLPLPQDAVYEILLRLSAKDICRLRAVCRPWRSLLSDPQFIAAHVAHHPRPPLVVAGYHTAYREDGVLFDIVDLSGDVVRRVRAVGDEWVTSVNLNFVCTAKGASSNIRLFNMTTGAVFALPQGLSKEHADDERDILDYTSVSAFGQVASTGEYKVLRILDSASFDNPEQLCEVFTLDGSDRARWRGKKAPPDPVSMSRWKSVVVSGIVYFFGQDSPLAELCSFDLEREEWRRGLPGPNYQQLRTNELSMAAVNDSLVIVHRYLTSYMDLWFLMDFEKGLWVRKHSIRAQLRGYSSTIRPLLVLSDGRIILVQVANDSGSLKIYNPRTTTFTDVADMGLCFAVGLYSGSPLNLTNCQII</sequence>
<dbReference type="SUPFAM" id="SSF81383">
    <property type="entry name" value="F-box domain"/>
    <property type="match status" value="1"/>
</dbReference>
<dbReference type="SUPFAM" id="SSF50965">
    <property type="entry name" value="Galactose oxidase, central domain"/>
    <property type="match status" value="1"/>
</dbReference>
<keyword evidence="4" id="KW-1185">Reference proteome</keyword>
<dbReference type="CDD" id="cd22157">
    <property type="entry name" value="F-box_AtFBW1-like"/>
    <property type="match status" value="1"/>
</dbReference>
<dbReference type="Gene3D" id="2.120.10.80">
    <property type="entry name" value="Kelch-type beta propeller"/>
    <property type="match status" value="1"/>
</dbReference>
<feature type="compositionally biased region" description="Polar residues" evidence="1">
    <location>
        <begin position="57"/>
        <end position="67"/>
    </location>
</feature>
<reference evidence="3" key="1">
    <citation type="journal article" date="2018" name="DNA Res.">
        <title>Multiple hybrid de novo genome assembly of finger millet, an orphan allotetraploid crop.</title>
        <authorList>
            <person name="Hatakeyama M."/>
            <person name="Aluri S."/>
            <person name="Balachadran M.T."/>
            <person name="Sivarajan S.R."/>
            <person name="Patrignani A."/>
            <person name="Gruter S."/>
            <person name="Poveda L."/>
            <person name="Shimizu-Inatsugi R."/>
            <person name="Baeten J."/>
            <person name="Francoijs K.J."/>
            <person name="Nataraja K.N."/>
            <person name="Reddy Y.A.N."/>
            <person name="Phadnis S."/>
            <person name="Ravikumar R.L."/>
            <person name="Schlapbach R."/>
            <person name="Sreeman S.M."/>
            <person name="Shimizu K.K."/>
        </authorList>
    </citation>
    <scope>NUCLEOTIDE SEQUENCE</scope>
</reference>
<comment type="caution">
    <text evidence="3">The sequence shown here is derived from an EMBL/GenBank/DDBJ whole genome shotgun (WGS) entry which is preliminary data.</text>
</comment>
<accession>A0AAV5BXT3</accession>
<dbReference type="Pfam" id="PF00646">
    <property type="entry name" value="F-box"/>
    <property type="match status" value="1"/>
</dbReference>
<evidence type="ECO:0000313" key="3">
    <source>
        <dbReference type="EMBL" id="GJM90797.1"/>
    </source>
</evidence>
<name>A0AAV5BXT3_ELECO</name>
<evidence type="ECO:0000259" key="2">
    <source>
        <dbReference type="PROSITE" id="PS50181"/>
    </source>
</evidence>
<dbReference type="InterPro" id="IPR015915">
    <property type="entry name" value="Kelch-typ_b-propeller"/>
</dbReference>
<dbReference type="AlphaFoldDB" id="A0AAV5BXT3"/>
<dbReference type="InterPro" id="IPR001810">
    <property type="entry name" value="F-box_dom"/>
</dbReference>
<dbReference type="Pfam" id="PF08268">
    <property type="entry name" value="FBA_3"/>
    <property type="match status" value="1"/>
</dbReference>
<dbReference type="InterPro" id="IPR039145">
    <property type="entry name" value="Ribosomal_mL40_metazoa/plant"/>
</dbReference>